<feature type="region of interest" description="Disordered" evidence="3">
    <location>
        <begin position="452"/>
        <end position="477"/>
    </location>
</feature>
<proteinExistence type="inferred from homology"/>
<accession>F5XNT0</accession>
<evidence type="ECO:0000256" key="1">
    <source>
        <dbReference type="ARBA" id="ARBA00023002"/>
    </source>
</evidence>
<dbReference type="KEGG" id="mph:MLP_11800"/>
<dbReference type="Gene3D" id="3.50.50.60">
    <property type="entry name" value="FAD/NAD(P)-binding domain"/>
    <property type="match status" value="1"/>
</dbReference>
<dbReference type="Proteomes" id="UP000007947">
    <property type="component" value="Chromosome"/>
</dbReference>
<dbReference type="PANTHER" id="PTHR43747:SF5">
    <property type="entry name" value="FAD-BINDING DOMAIN-CONTAINING PROTEIN"/>
    <property type="match status" value="1"/>
</dbReference>
<comment type="similarity">
    <text evidence="2">Belongs to the flavin-dependent halogenase family. Bacterial tryptophan halogenase subfamily.</text>
</comment>
<evidence type="ECO:0008006" key="6">
    <source>
        <dbReference type="Google" id="ProtNLM"/>
    </source>
</evidence>
<reference evidence="4 5" key="1">
    <citation type="submission" date="2011-05" db="EMBL/GenBank/DDBJ databases">
        <title>Whole genome sequence of Microlunatus phosphovorus NM-1.</title>
        <authorList>
            <person name="Hosoyama A."/>
            <person name="Sasaki K."/>
            <person name="Harada T."/>
            <person name="Igarashi R."/>
            <person name="Kawakoshi A."/>
            <person name="Sasagawa M."/>
            <person name="Fukada J."/>
            <person name="Nakamura S."/>
            <person name="Katano Y."/>
            <person name="Hanada S."/>
            <person name="Kamagata Y."/>
            <person name="Nakamura N."/>
            <person name="Yamazaki S."/>
            <person name="Fujita N."/>
        </authorList>
    </citation>
    <scope>NUCLEOTIDE SEQUENCE [LARGE SCALE GENOMIC DNA]</scope>
    <source>
        <strain evidence="5">ATCC 700054 / DSM 10555 / JCM 9379 / NBRC 101784 / NCIMB 13414 / VKM Ac-1990 / NM-1</strain>
    </source>
</reference>
<organism evidence="4 5">
    <name type="scientific">Microlunatus phosphovorus (strain ATCC 700054 / DSM 10555 / JCM 9379 / NBRC 101784 / NCIMB 13414 / VKM Ac-1990 / NM-1)</name>
    <dbReference type="NCBI Taxonomy" id="1032480"/>
    <lineage>
        <taxon>Bacteria</taxon>
        <taxon>Bacillati</taxon>
        <taxon>Actinomycetota</taxon>
        <taxon>Actinomycetes</taxon>
        <taxon>Propionibacteriales</taxon>
        <taxon>Propionibacteriaceae</taxon>
        <taxon>Microlunatus</taxon>
    </lineage>
</organism>
<dbReference type="eggNOG" id="COG0654">
    <property type="taxonomic scope" value="Bacteria"/>
</dbReference>
<dbReference type="GO" id="GO:0016491">
    <property type="term" value="F:oxidoreductase activity"/>
    <property type="evidence" value="ECO:0007669"/>
    <property type="project" value="UniProtKB-KW"/>
</dbReference>
<evidence type="ECO:0000256" key="3">
    <source>
        <dbReference type="SAM" id="MobiDB-lite"/>
    </source>
</evidence>
<feature type="compositionally biased region" description="Pro residues" evidence="3">
    <location>
        <begin position="467"/>
        <end position="477"/>
    </location>
</feature>
<dbReference type="InterPro" id="IPR050816">
    <property type="entry name" value="Flavin-dep_Halogenase_NPB"/>
</dbReference>
<evidence type="ECO:0000256" key="2">
    <source>
        <dbReference type="ARBA" id="ARBA00038396"/>
    </source>
</evidence>
<evidence type="ECO:0000313" key="4">
    <source>
        <dbReference type="EMBL" id="BAK34194.1"/>
    </source>
</evidence>
<evidence type="ECO:0000313" key="5">
    <source>
        <dbReference type="Proteomes" id="UP000007947"/>
    </source>
</evidence>
<dbReference type="STRING" id="1032480.MLP_11800"/>
<keyword evidence="1" id="KW-0560">Oxidoreductase</keyword>
<dbReference type="PRINTS" id="PR00420">
    <property type="entry name" value="RNGMNOXGNASE"/>
</dbReference>
<dbReference type="RefSeq" id="WP_013862077.1">
    <property type="nucleotide sequence ID" value="NC_015635.1"/>
</dbReference>
<keyword evidence="5" id="KW-1185">Reference proteome</keyword>
<dbReference type="InterPro" id="IPR036188">
    <property type="entry name" value="FAD/NAD-bd_sf"/>
</dbReference>
<sequence>MRDLAALDEAARLVVTGRAGATDQQAIVIGAGLGGILTAAAFARTGWSVTVLERDVLPTSAQYRRGVPQDRQAHILLHRGLQAIDGLLPGFRAELLARDAVPFDSGRMPWLSEHGWLSNDQPSWEVVSATRPLMDAVARDLLRRLPGITIRDGLRVHGLESVPGAWRVLADSADGPEVSVSAPVVVDASGRSSRLSHWLPQLRQPEAQLVDARVGYAGQLHVARGEPPLQTGLAIIGRLPDGASGLALPVEQGRWMISAAGMGDFRPPRDLAGYRGFFAGLRDPAIVDLLHVLEPAGEITVHRQTSNRRFAWGRHADWPAGLLVLGDALCSLDPIYGQGITVAAMQAERLHDALSAGRPVDRRLQRQLLAVTELPWSIATGNDLRYPSCPATPSASQQLSAAFTSRLGQLAATGDLRATKAFSDVYHLMAPPTAFLRPSLLAAAARPLPTRRLPRPTVLDQLSSSRPEPPPEAPAGA</sequence>
<dbReference type="OrthoDB" id="9790035at2"/>
<name>F5XNT0_MICPN</name>
<gene>
    <name evidence="4" type="ordered locus">MLP_11800</name>
</gene>
<dbReference type="HOGENOM" id="CLU_028028_2_0_11"/>
<dbReference type="PANTHER" id="PTHR43747">
    <property type="entry name" value="FAD-BINDING PROTEIN"/>
    <property type="match status" value="1"/>
</dbReference>
<protein>
    <recommendedName>
        <fullName evidence="6">FAD-binding domain-containing protein</fullName>
    </recommendedName>
</protein>
<dbReference type="AlphaFoldDB" id="F5XNT0"/>
<dbReference type="SUPFAM" id="SSF51905">
    <property type="entry name" value="FAD/NAD(P)-binding domain"/>
    <property type="match status" value="1"/>
</dbReference>
<dbReference type="EMBL" id="AP012204">
    <property type="protein sequence ID" value="BAK34194.1"/>
    <property type="molecule type" value="Genomic_DNA"/>
</dbReference>